<protein>
    <recommendedName>
        <fullName evidence="3 7">UDP-N-acetylglucosamine transferase subunit ALG13</fullName>
        <ecNumber evidence="2 7">2.4.1.141</ecNumber>
    </recommendedName>
    <alternativeName>
        <fullName evidence="5 7">Asparagine-linked glycosylation protein 13</fullName>
    </alternativeName>
</protein>
<organism evidence="9 10">
    <name type="scientific">Cryoendolithus antarcticus</name>
    <dbReference type="NCBI Taxonomy" id="1507870"/>
    <lineage>
        <taxon>Eukaryota</taxon>
        <taxon>Fungi</taxon>
        <taxon>Dikarya</taxon>
        <taxon>Ascomycota</taxon>
        <taxon>Pezizomycotina</taxon>
        <taxon>Dothideomycetes</taxon>
        <taxon>Dothideomycetidae</taxon>
        <taxon>Cladosporiales</taxon>
        <taxon>Cladosporiaceae</taxon>
        <taxon>Cryoendolithus</taxon>
    </lineage>
</organism>
<dbReference type="PANTHER" id="PTHR47043:SF1">
    <property type="entry name" value="UDP-N-ACETYLGLUCOSAMINE TRANSFERASE SUBUNIT ALG13"/>
    <property type="match status" value="1"/>
</dbReference>
<evidence type="ECO:0000313" key="10">
    <source>
        <dbReference type="Proteomes" id="UP000192596"/>
    </source>
</evidence>
<comment type="similarity">
    <text evidence="7">Belongs to the glycosyltransferase 28 family.</text>
</comment>
<accession>A0A1V8SB75</accession>
<dbReference type="GO" id="GO:0043541">
    <property type="term" value="C:UDP-N-acetylglucosamine transferase complex"/>
    <property type="evidence" value="ECO:0007669"/>
    <property type="project" value="TreeGrafter"/>
</dbReference>
<keyword evidence="7" id="KW-0808">Transferase</keyword>
<dbReference type="InterPro" id="IPR052474">
    <property type="entry name" value="UDP-GlcNAc_transferase"/>
</dbReference>
<comment type="caution">
    <text evidence="9">The sequence shown here is derived from an EMBL/GenBank/DDBJ whole genome shotgun (WGS) entry which is preliminary data.</text>
</comment>
<dbReference type="GO" id="GO:0006488">
    <property type="term" value="P:dolichol-linked oligosaccharide biosynthetic process"/>
    <property type="evidence" value="ECO:0007669"/>
    <property type="project" value="TreeGrafter"/>
</dbReference>
<comment type="catalytic activity">
    <reaction evidence="6">
        <text>an N-acetyl-alpha-D-glucosaminyl-diphospho-di-trans,poly-cis-dolichol + UDP-N-acetyl-alpha-D-glucosamine = an N,N'-diacetylchitobiosyl-diphospho-di-trans,poly-cis-dolichol + UDP + H(+)</text>
        <dbReference type="Rhea" id="RHEA:23380"/>
        <dbReference type="Rhea" id="RHEA-COMP:19507"/>
        <dbReference type="Rhea" id="RHEA-COMP:19510"/>
        <dbReference type="ChEBI" id="CHEBI:15378"/>
        <dbReference type="ChEBI" id="CHEBI:57269"/>
        <dbReference type="ChEBI" id="CHEBI:57705"/>
        <dbReference type="ChEBI" id="CHEBI:58223"/>
        <dbReference type="ChEBI" id="CHEBI:58427"/>
        <dbReference type="EC" id="2.4.1.141"/>
    </reaction>
</comment>
<dbReference type="GO" id="GO:0004577">
    <property type="term" value="F:N-acetylglucosaminyldiphosphodolichol N-acetylglucosaminyltransferase activity"/>
    <property type="evidence" value="ECO:0007669"/>
    <property type="project" value="UniProtKB-EC"/>
</dbReference>
<name>A0A1V8SB75_9PEZI</name>
<keyword evidence="10" id="KW-1185">Reference proteome</keyword>
<dbReference type="SUPFAM" id="SSF53756">
    <property type="entry name" value="UDP-Glycosyltransferase/glycogen phosphorylase"/>
    <property type="match status" value="1"/>
</dbReference>
<gene>
    <name evidence="7" type="primary">ALG13</name>
    <name evidence="9" type="ORF">B0A48_17494</name>
</gene>
<proteinExistence type="inferred from homology"/>
<keyword evidence="7" id="KW-0256">Endoplasmic reticulum</keyword>
<comment type="subcellular location">
    <subcellularLocation>
        <location evidence="7">Endoplasmic reticulum</location>
    </subcellularLocation>
</comment>
<dbReference type="AlphaFoldDB" id="A0A1V8SB75"/>
<comment type="subunit">
    <text evidence="1 7">Heterodimer with ALG14 to form a functional enzyme.</text>
</comment>
<dbReference type="OrthoDB" id="20273at2759"/>
<dbReference type="STRING" id="1507870.A0A1V8SB75"/>
<dbReference type="InParanoid" id="A0A1V8SB75"/>
<dbReference type="FunCoup" id="A0A1V8SB75">
    <property type="interactions" value="589"/>
</dbReference>
<dbReference type="Pfam" id="PF04101">
    <property type="entry name" value="Glyco_tran_28_C"/>
    <property type="match status" value="1"/>
</dbReference>
<evidence type="ECO:0000256" key="7">
    <source>
        <dbReference type="RuleBase" id="RU362128"/>
    </source>
</evidence>
<dbReference type="InterPro" id="IPR007235">
    <property type="entry name" value="Glyco_trans_28_C"/>
</dbReference>
<evidence type="ECO:0000256" key="6">
    <source>
        <dbReference type="ARBA" id="ARBA00048184"/>
    </source>
</evidence>
<dbReference type="EC" id="2.4.1.141" evidence="2 7"/>
<dbReference type="Gene3D" id="3.40.50.2000">
    <property type="entry name" value="Glycogen Phosphorylase B"/>
    <property type="match status" value="1"/>
</dbReference>
<evidence type="ECO:0000256" key="5">
    <source>
        <dbReference type="ARBA" id="ARBA00032061"/>
    </source>
</evidence>
<evidence type="ECO:0000256" key="4">
    <source>
        <dbReference type="ARBA" id="ARBA00024804"/>
    </source>
</evidence>
<dbReference type="Proteomes" id="UP000192596">
    <property type="component" value="Unassembled WGS sequence"/>
</dbReference>
<evidence type="ECO:0000256" key="2">
    <source>
        <dbReference type="ARBA" id="ARBA00012614"/>
    </source>
</evidence>
<evidence type="ECO:0000259" key="8">
    <source>
        <dbReference type="Pfam" id="PF04101"/>
    </source>
</evidence>
<evidence type="ECO:0000313" key="9">
    <source>
        <dbReference type="EMBL" id="OQN96438.1"/>
    </source>
</evidence>
<dbReference type="PANTHER" id="PTHR47043">
    <property type="entry name" value="UDP-N-ACETYLGLUCOSAMINE TRANSFERASE SUBUNIT ALG13"/>
    <property type="match status" value="1"/>
</dbReference>
<evidence type="ECO:0000256" key="1">
    <source>
        <dbReference type="ARBA" id="ARBA00011198"/>
    </source>
</evidence>
<dbReference type="EMBL" id="NAJO01000066">
    <property type="protein sequence ID" value="OQN96438.1"/>
    <property type="molecule type" value="Genomic_DNA"/>
</dbReference>
<comment type="function">
    <text evidence="4 7">Involved in protein N-glycosylation. Essential for the second step of the dolichol-linked oligosaccharide pathway.</text>
</comment>
<keyword evidence="7" id="KW-0328">Glycosyltransferase</keyword>
<feature type="domain" description="Glycosyl transferase family 28 C-terminal" evidence="8">
    <location>
        <begin position="11"/>
        <end position="161"/>
    </location>
</feature>
<evidence type="ECO:0000256" key="3">
    <source>
        <dbReference type="ARBA" id="ARBA00017468"/>
    </source>
</evidence>
<sequence length="192" mass="20527">MSTSRQKIAFLTTGATATFPALIEAAVSPSFLEALAAQQYTELAVQHGADGQQLYEKLVSKAESAGSGVKVTGFALDTTGLGRHMRRAQSSNNAEEGVVIAHAGSGTILDAMRTGVPTIVVPNPSLLEDHQQELADELEAREYVVKGRVEDLAGALARAEKLRQRTREWPPVNSGTHKGLKGILDEEMGYLD</sequence>
<reference evidence="10" key="1">
    <citation type="submission" date="2017-03" db="EMBL/GenBank/DDBJ databases">
        <title>Genomes of endolithic fungi from Antarctica.</title>
        <authorList>
            <person name="Coleine C."/>
            <person name="Masonjones S."/>
            <person name="Stajich J.E."/>
        </authorList>
    </citation>
    <scope>NUCLEOTIDE SEQUENCE [LARGE SCALE GENOMIC DNA]</scope>
    <source>
        <strain evidence="10">CCFEE 5527</strain>
    </source>
</reference>